<feature type="non-terminal residue" evidence="1">
    <location>
        <position position="121"/>
    </location>
</feature>
<gene>
    <name evidence="1" type="ORF">LCGC14_2471340</name>
</gene>
<evidence type="ECO:0000313" key="1">
    <source>
        <dbReference type="EMBL" id="KKL18858.1"/>
    </source>
</evidence>
<accession>A0A0F9E483</accession>
<dbReference type="AlphaFoldDB" id="A0A0F9E483"/>
<name>A0A0F9E483_9ZZZZ</name>
<organism evidence="1">
    <name type="scientific">marine sediment metagenome</name>
    <dbReference type="NCBI Taxonomy" id="412755"/>
    <lineage>
        <taxon>unclassified sequences</taxon>
        <taxon>metagenomes</taxon>
        <taxon>ecological metagenomes</taxon>
    </lineage>
</organism>
<reference evidence="1" key="1">
    <citation type="journal article" date="2015" name="Nature">
        <title>Complex archaea that bridge the gap between prokaryotes and eukaryotes.</title>
        <authorList>
            <person name="Spang A."/>
            <person name="Saw J.H."/>
            <person name="Jorgensen S.L."/>
            <person name="Zaremba-Niedzwiedzka K."/>
            <person name="Martijn J."/>
            <person name="Lind A.E."/>
            <person name="van Eijk R."/>
            <person name="Schleper C."/>
            <person name="Guy L."/>
            <person name="Ettema T.J."/>
        </authorList>
    </citation>
    <scope>NUCLEOTIDE SEQUENCE</scope>
</reference>
<dbReference type="EMBL" id="LAZR01038706">
    <property type="protein sequence ID" value="KKL18858.1"/>
    <property type="molecule type" value="Genomic_DNA"/>
</dbReference>
<protein>
    <submittedName>
        <fullName evidence="1">Uncharacterized protein</fullName>
    </submittedName>
</protein>
<proteinExistence type="predicted"/>
<comment type="caution">
    <text evidence="1">The sequence shown here is derived from an EMBL/GenBank/DDBJ whole genome shotgun (WGS) entry which is preliminary data.</text>
</comment>
<sequence>MSDTFDPYQAWLRISPEEQPPHHYRLLGLDPFEEKAQVIERAAGRRDILGVHLALRRYVEKNAKALTQKHRAEAKAKAIGPKAFYMLKQIIRNIPERPANTAEERENYIVVLKRINGLVRN</sequence>